<evidence type="ECO:0000313" key="2">
    <source>
        <dbReference type="Proteomes" id="UP000001734"/>
    </source>
</evidence>
<dbReference type="BioCyc" id="KPNE507522:GI0B-4401-MONOMER"/>
<gene>
    <name evidence="1" type="ordered locus">KPK_4420</name>
</gene>
<accession>B5Y178</accession>
<reference evidence="1 2" key="1">
    <citation type="journal article" date="2008" name="PLoS Genet.">
        <title>Complete genome sequence of the N2-fixing broad host range endophyte Klebsiella pneumoniae 342 and virulence predictions verified in mice.</title>
        <authorList>
            <person name="Fouts D.E."/>
            <person name="Tyler H.L."/>
            <person name="DeBoy R.T."/>
            <person name="Daugherty S."/>
            <person name="Ren Q."/>
            <person name="Badger J.H."/>
            <person name="Durkin A.S."/>
            <person name="Huot H."/>
            <person name="Shrivastava S."/>
            <person name="Kothari S."/>
            <person name="Dodson R.J."/>
            <person name="Mohamoud Y."/>
            <person name="Khouri H."/>
            <person name="Roesch L.F."/>
            <person name="Krogfelt K.A."/>
            <person name="Struve C."/>
            <person name="Triplett E.W."/>
            <person name="Methe B.A."/>
        </authorList>
    </citation>
    <scope>NUCLEOTIDE SEQUENCE [LARGE SCALE GENOMIC DNA]</scope>
    <source>
        <strain evidence="1 2">342</strain>
    </source>
</reference>
<organism evidence="1 2">
    <name type="scientific">Klebsiella variicola (strain 342)</name>
    <name type="common">Klebsiella pneumoniae</name>
    <dbReference type="NCBI Taxonomy" id="507522"/>
    <lineage>
        <taxon>Bacteria</taxon>
        <taxon>Pseudomonadati</taxon>
        <taxon>Pseudomonadota</taxon>
        <taxon>Gammaproteobacteria</taxon>
        <taxon>Enterobacterales</taxon>
        <taxon>Enterobacteriaceae</taxon>
        <taxon>Klebsiella/Raoultella group</taxon>
        <taxon>Klebsiella</taxon>
        <taxon>Klebsiella pneumoniae complex</taxon>
    </lineage>
</organism>
<dbReference type="Proteomes" id="UP000001734">
    <property type="component" value="Chromosome"/>
</dbReference>
<name>B5Y178_KLEV3</name>
<sequence length="56" mass="6524">MIHLQRISITLNRKLNSRITNQGNYPFNFRMASRCHASCFRLVIYSDSLSESLSEC</sequence>
<dbReference type="AlphaFoldDB" id="B5Y178"/>
<dbReference type="HOGENOM" id="CLU_3008324_0_0_6"/>
<protein>
    <submittedName>
        <fullName evidence="1">Uncharacterized protein</fullName>
    </submittedName>
</protein>
<proteinExistence type="predicted"/>
<evidence type="ECO:0000313" key="1">
    <source>
        <dbReference type="EMBL" id="ACI06969.1"/>
    </source>
</evidence>
<dbReference type="EMBL" id="CP000964">
    <property type="protein sequence ID" value="ACI06969.1"/>
    <property type="molecule type" value="Genomic_DNA"/>
</dbReference>
<dbReference type="KEGG" id="kpe:KPK_4420"/>